<dbReference type="Pfam" id="PF00550">
    <property type="entry name" value="PP-binding"/>
    <property type="match status" value="3"/>
</dbReference>
<organism evidence="7 8">
    <name type="scientific">Pleurotus ostreatus</name>
    <name type="common">Oyster mushroom</name>
    <name type="synonym">White-rot fungus</name>
    <dbReference type="NCBI Taxonomy" id="5322"/>
    <lineage>
        <taxon>Eukaryota</taxon>
        <taxon>Fungi</taxon>
        <taxon>Dikarya</taxon>
        <taxon>Basidiomycota</taxon>
        <taxon>Agaricomycotina</taxon>
        <taxon>Agaricomycetes</taxon>
        <taxon>Agaricomycetidae</taxon>
        <taxon>Agaricales</taxon>
        <taxon>Pleurotineae</taxon>
        <taxon>Pleurotaceae</taxon>
        <taxon>Pleurotus</taxon>
    </lineage>
</organism>
<evidence type="ECO:0000313" key="8">
    <source>
        <dbReference type="Proteomes" id="UP000623687"/>
    </source>
</evidence>
<dbReference type="NCBIfam" id="TIGR01733">
    <property type="entry name" value="AA-adenyl-dom"/>
    <property type="match status" value="1"/>
</dbReference>
<keyword evidence="2" id="KW-0597">Phosphoprotein</keyword>
<accession>A0A8H6ZXD5</accession>
<feature type="domain" description="Carrier" evidence="6">
    <location>
        <begin position="1866"/>
        <end position="1942"/>
    </location>
</feature>
<dbReference type="Gene3D" id="3.30.559.30">
    <property type="entry name" value="Nonribosomal peptide synthetase, condensation domain"/>
    <property type="match status" value="3"/>
</dbReference>
<dbReference type="InterPro" id="IPR006162">
    <property type="entry name" value="Ppantetheine_attach_site"/>
</dbReference>
<dbReference type="Pfam" id="PF00668">
    <property type="entry name" value="Condensation"/>
    <property type="match status" value="3"/>
</dbReference>
<dbReference type="SMART" id="SM00823">
    <property type="entry name" value="PKS_PP"/>
    <property type="match status" value="3"/>
</dbReference>
<dbReference type="InterPro" id="IPR000873">
    <property type="entry name" value="AMP-dep_synth/lig_dom"/>
</dbReference>
<comment type="caution">
    <text evidence="7">The sequence shown here is derived from an EMBL/GenBank/DDBJ whole genome shotgun (WGS) entry which is preliminary data.</text>
</comment>
<dbReference type="InterPro" id="IPR045851">
    <property type="entry name" value="AMP-bd_C_sf"/>
</dbReference>
<dbReference type="InterPro" id="IPR001242">
    <property type="entry name" value="Condensation_dom"/>
</dbReference>
<dbReference type="EMBL" id="JACETU010000004">
    <property type="protein sequence ID" value="KAF7430422.1"/>
    <property type="molecule type" value="Genomic_DNA"/>
</dbReference>
<dbReference type="CDD" id="cd05930">
    <property type="entry name" value="A_NRPS"/>
    <property type="match status" value="1"/>
</dbReference>
<dbReference type="RefSeq" id="XP_036631700.1">
    <property type="nucleotide sequence ID" value="XM_036775681.1"/>
</dbReference>
<dbReference type="Pfam" id="PF00501">
    <property type="entry name" value="AMP-binding"/>
    <property type="match status" value="1"/>
</dbReference>
<keyword evidence="3" id="KW-0436">Ligase</keyword>
<evidence type="ECO:0000256" key="3">
    <source>
        <dbReference type="ARBA" id="ARBA00022598"/>
    </source>
</evidence>
<dbReference type="SUPFAM" id="SSF47336">
    <property type="entry name" value="ACP-like"/>
    <property type="match status" value="3"/>
</dbReference>
<dbReference type="PANTHER" id="PTHR45527:SF1">
    <property type="entry name" value="FATTY ACID SYNTHASE"/>
    <property type="match status" value="1"/>
</dbReference>
<dbReference type="SUPFAM" id="SSF56801">
    <property type="entry name" value="Acetyl-CoA synthetase-like"/>
    <property type="match status" value="1"/>
</dbReference>
<evidence type="ECO:0000256" key="5">
    <source>
        <dbReference type="SAM" id="MobiDB-lite"/>
    </source>
</evidence>
<keyword evidence="8" id="KW-1185">Reference proteome</keyword>
<keyword evidence="4" id="KW-0511">Multifunctional enzyme</keyword>
<dbReference type="InterPro" id="IPR009081">
    <property type="entry name" value="PP-bd_ACP"/>
</dbReference>
<dbReference type="Gene3D" id="3.40.50.12780">
    <property type="entry name" value="N-terminal domain of ligase-like"/>
    <property type="match status" value="1"/>
</dbReference>
<dbReference type="PROSITE" id="PS00455">
    <property type="entry name" value="AMP_BINDING"/>
    <property type="match status" value="1"/>
</dbReference>
<dbReference type="FunFam" id="3.40.50.980:FF:000001">
    <property type="entry name" value="Non-ribosomal peptide synthetase"/>
    <property type="match status" value="1"/>
</dbReference>
<sequence>MEPLHYLNGYKLVEWPDLSGQRNPSRTLHSASATLHWNSDWPSFHPIIVAAIGRVVGAYCGVSDVLVGSRLEAGLKVIRILWEDTTSWDEVVASVQAQLSRAGTTEQEELDATRKALDLDANQMPCLALYSLSSHVSEPDDFPFSISFDSTHSSLELTAWDTTLHPSFAPLMLNQLTSILQDVPSLTPTLIHKISDLSPNLLSLYEPSTSRRDPPPATAMEFLTEQAEKSPDSTAFYWCPNSPDSPVSIQPSDSMTYREWHARSNQFARWLLKRGLQKEDRVAVCMKRDRHFHVSIMGIMRAGGCYVPIDPELPDERKKYISSDSQAIFVLTSKDLTSVSLFDCETIFVEAPSIQQEISAQLDDRICVASLESLAYLLYTSGTTGNPKGCLITHEGLVEAIWAISRIATVAPFEEGEDAWEGRYLATASIAFDVHLAEVFVSLSLGTPLYNVPRSILLENLSYYVVQFGITHLGIVPSLMEATLSVAQEDGDLDNMKLRYICSGGEKVTDAILDKWANHPRFRLANFYGPSEATIGCCARYMDASTPKSNIGKTFDNVSGYVVDDNMNIVLRGGVGELVVGGPLVGRGYHGRPDLTNKVFLTWPRSGQKAYRTGDLVRMMPDSTFEILGRVDTQIKLRGVRIESEGISAIIRKTAPPSAGINLDAITILANHPKIGTDQLVSFIAWDPTITISTRKASLPSISTPPQGLLESIQSVCAAELASYMRPSHIVPLQFLPLSSNGKADAKSLASIFRGLDLSTLAGLASRCESDYASRTPHPDPPASALPQPPTSSCVDSFSRLWLPTILREYQGDDIECILPALPVQEGVLSRSAVDSTLYVQTTILACKPETSLLKLQQAWQTVASRHQILRAVFYFDRSLVQIILRPGVCALPWVEKPMPSILESDFAEWFAEHEAEGIARYLNENMSHKPLFQLTAFTSPSSRCHLVLSLHHALFDGSSLPILFEDVEQVYHGESVNSPTPLKAVLDTIASVDLVRAELFWRSMFEGFSWPAPPFRRTTSTKCADFVVPFRTSLSEFRIMAAQACVTLQTLLTCTFATLLARVYGRDDIVFGTIRSGRLQASEGIESAICPLIAVHPIRVNPLHTDTLSRTQNAIAEAMEYEHVGLSQIQTWVRPGLPLFDAVFSLAIEDSSNPRLFEIVQRKNPIPDFPLAVEVGLNPIHDTLEIKAAWLSEAVDGQFVKELLRSFETVASSVSHLRTQGMPLQTLTTPTATLSTGGATLSMPSLAGRDLPQMNRLRSLIAEFLNLKESILQDDTSLISLGLDSLKSVGLSRTLRQAGLGISAPQLMSNPSLHQLVPLLIHSGTSNDVSSDGNVPRLRHVIGDFLNVDPSLLKPDASLVSLGLDSLKSVGLSRTLRREGFPLSATQLMSGGSLSNLVALLESKTPAETPSSIGTDTQARVCPSLDINEFKLSPSDCVTAYPVTELQAGMLSQTISSCGHLYVHAFPLRLSQDVQVSLLEAAWKRAVNVLSILRTSFHFSADDGVWCQVTHSQETLDWSIDSFTTEIDYSNKVTALITSLNLIDELSFRRPPFLIRLYSSSSAPHDNRLVLVMHHALYDGISLAKLMETVASLYEDAETLTVVQFTDILPILKEHETSGTRFWVEKLRGFIKQDLPPKLPRAVNSPDTPHLISEVVKFDPSLLASVLSRLLITVQCIAQAALSRMLHAKLQNLDVLFGHVVSGRVIPDAEEVIGPLLNTIPCRIQMLETMHNADLLRDIHAWNIAAMSKQQFSLRSLQKSLGMKSLWDVLFVFQPLSPPSAPFERLWRFDTSMGDDAKVQYPLTVEVHQHSDHFVINAACRSEYMSSGELRSAVHQMADFMTNLIARPEESLFNNTRSLQLPATISSTEDQSTLIQLLRALTDLPADQVTSQTPLAALGIDSITAIQLAARCRKHNIHILASDISSSNTIGDMIAKVSSPPCLRSKPDVDIAIPTPEADLIEAQLGLRGSNSIERITTISAGMKWLIGAWQRSEGTRFQHVFAYRLPPTVDAAKLREAWFTLVRRHDILRSTFACEEDCAEPRLVTFKPDAINTHWSQEHYPSRNFYRCALETIKSLVVNPPDLNTPPTRTFLLSSARYSYLVVQLHHFQYDAWSLQLLMEDLSNIYYGREPTVSCDLRSFLVHSTPDSDVLEAQKSYWRQMFPSTFRPAYFPRQIRSLAPVNKRTICTEVSALANASLCDSRARALGVSLQAMFLACWAELQAQYTSRPDTIFGLWHSGRKGALDGIESLAVSCLNVLPLRLEGVTARSILKTAQVIEVELQRRTAAIEQSDLSNIDEWVGGKRRALCNVYVNIVKVAPDVTKDNPLVEPVHIPYWVPDALHRSDRGDIPRLAVTDLIRDDVMIDIVTVEAQNTVLMSVDASASMMGQEQAKEVIQRWAILVKGALGLV</sequence>
<dbReference type="Gene3D" id="1.10.1200.10">
    <property type="entry name" value="ACP-like"/>
    <property type="match status" value="3"/>
</dbReference>
<dbReference type="SUPFAM" id="SSF52777">
    <property type="entry name" value="CoA-dependent acyltransferases"/>
    <property type="match status" value="6"/>
</dbReference>
<dbReference type="InterPro" id="IPR010071">
    <property type="entry name" value="AA_adenyl_dom"/>
</dbReference>
<feature type="compositionally biased region" description="Pro residues" evidence="5">
    <location>
        <begin position="779"/>
        <end position="790"/>
    </location>
</feature>
<evidence type="ECO:0000256" key="2">
    <source>
        <dbReference type="ARBA" id="ARBA00022553"/>
    </source>
</evidence>
<dbReference type="GeneID" id="59375947"/>
<dbReference type="InterPro" id="IPR036736">
    <property type="entry name" value="ACP-like_sf"/>
</dbReference>
<keyword evidence="1" id="KW-0596">Phosphopantetheine</keyword>
<dbReference type="Gene3D" id="3.30.559.10">
    <property type="entry name" value="Chloramphenicol acetyltransferase-like domain"/>
    <property type="match status" value="3"/>
</dbReference>
<evidence type="ECO:0000313" key="7">
    <source>
        <dbReference type="EMBL" id="KAF7430422.1"/>
    </source>
</evidence>
<reference evidence="7" key="1">
    <citation type="submission" date="2019-07" db="EMBL/GenBank/DDBJ databases">
        <authorList>
            <person name="Palmer J.M."/>
        </authorList>
    </citation>
    <scope>NUCLEOTIDE SEQUENCE</scope>
    <source>
        <strain evidence="7">PC9</strain>
    </source>
</reference>
<feature type="region of interest" description="Disordered" evidence="5">
    <location>
        <begin position="771"/>
        <end position="791"/>
    </location>
</feature>
<dbReference type="OrthoDB" id="416786at2759"/>
<dbReference type="GO" id="GO:0016874">
    <property type="term" value="F:ligase activity"/>
    <property type="evidence" value="ECO:0007669"/>
    <property type="project" value="UniProtKB-KW"/>
</dbReference>
<dbReference type="GO" id="GO:0031177">
    <property type="term" value="F:phosphopantetheine binding"/>
    <property type="evidence" value="ECO:0007669"/>
    <property type="project" value="InterPro"/>
</dbReference>
<dbReference type="PROSITE" id="PS50075">
    <property type="entry name" value="CARRIER"/>
    <property type="match status" value="3"/>
</dbReference>
<evidence type="ECO:0000256" key="1">
    <source>
        <dbReference type="ARBA" id="ARBA00022450"/>
    </source>
</evidence>
<dbReference type="GO" id="GO:0043041">
    <property type="term" value="P:amino acid activation for nonribosomal peptide biosynthetic process"/>
    <property type="evidence" value="ECO:0007669"/>
    <property type="project" value="TreeGrafter"/>
</dbReference>
<dbReference type="InterPro" id="IPR020806">
    <property type="entry name" value="PKS_PP-bd"/>
</dbReference>
<dbReference type="Gene3D" id="3.30.300.30">
    <property type="match status" value="1"/>
</dbReference>
<feature type="domain" description="Carrier" evidence="6">
    <location>
        <begin position="1252"/>
        <end position="1325"/>
    </location>
</feature>
<dbReference type="InterPro" id="IPR020845">
    <property type="entry name" value="AMP-binding_CS"/>
</dbReference>
<evidence type="ECO:0000256" key="4">
    <source>
        <dbReference type="ARBA" id="ARBA00023268"/>
    </source>
</evidence>
<dbReference type="VEuPathDB" id="FungiDB:PC9H_006129"/>
<dbReference type="Proteomes" id="UP000623687">
    <property type="component" value="Unassembled WGS sequence"/>
</dbReference>
<dbReference type="InterPro" id="IPR042099">
    <property type="entry name" value="ANL_N_sf"/>
</dbReference>
<dbReference type="PROSITE" id="PS00012">
    <property type="entry name" value="PHOSPHOPANTETHEINE"/>
    <property type="match status" value="2"/>
</dbReference>
<proteinExistence type="predicted"/>
<dbReference type="PANTHER" id="PTHR45527">
    <property type="entry name" value="NONRIBOSOMAL PEPTIDE SYNTHETASE"/>
    <property type="match status" value="1"/>
</dbReference>
<dbReference type="InterPro" id="IPR023213">
    <property type="entry name" value="CAT-like_dom_sf"/>
</dbReference>
<dbReference type="GO" id="GO:0044550">
    <property type="term" value="P:secondary metabolite biosynthetic process"/>
    <property type="evidence" value="ECO:0007669"/>
    <property type="project" value="TreeGrafter"/>
</dbReference>
<protein>
    <submittedName>
        <fullName evidence="7">Non-ribosomal peptide synthetase</fullName>
    </submittedName>
</protein>
<gene>
    <name evidence="7" type="primary">NPS6</name>
    <name evidence="7" type="ORF">PC9H_006129</name>
</gene>
<dbReference type="GO" id="GO:0005737">
    <property type="term" value="C:cytoplasm"/>
    <property type="evidence" value="ECO:0007669"/>
    <property type="project" value="TreeGrafter"/>
</dbReference>
<name>A0A8H6ZXD5_PLEOS</name>
<evidence type="ECO:0000259" key="6">
    <source>
        <dbReference type="PROSITE" id="PS50075"/>
    </source>
</evidence>
<feature type="domain" description="Carrier" evidence="6">
    <location>
        <begin position="1333"/>
        <end position="1406"/>
    </location>
</feature>